<evidence type="ECO:0000256" key="8">
    <source>
        <dbReference type="ARBA" id="ARBA00023201"/>
    </source>
</evidence>
<keyword evidence="5" id="KW-1133">Transmembrane helix</keyword>
<dbReference type="AlphaFoldDB" id="A0A8R7UQ07"/>
<dbReference type="InterPro" id="IPR004837">
    <property type="entry name" value="NaCa_Exmemb"/>
</dbReference>
<evidence type="ECO:0000256" key="7">
    <source>
        <dbReference type="ARBA" id="ARBA00023136"/>
    </source>
</evidence>
<dbReference type="GO" id="GO:0015297">
    <property type="term" value="F:antiporter activity"/>
    <property type="evidence" value="ECO:0007669"/>
    <property type="project" value="UniProtKB-KW"/>
</dbReference>
<evidence type="ECO:0000256" key="2">
    <source>
        <dbReference type="ARBA" id="ARBA00022448"/>
    </source>
</evidence>
<keyword evidence="7" id="KW-0472">Membrane</keyword>
<evidence type="ECO:0000256" key="4">
    <source>
        <dbReference type="ARBA" id="ARBA00022692"/>
    </source>
</evidence>
<keyword evidence="4" id="KW-0812">Transmembrane</keyword>
<reference evidence="11" key="3">
    <citation type="submission" date="2022-06" db="UniProtKB">
        <authorList>
            <consortium name="EnsemblPlants"/>
        </authorList>
    </citation>
    <scope>IDENTIFICATION</scope>
</reference>
<reference evidence="11" key="2">
    <citation type="submission" date="2018-03" db="EMBL/GenBank/DDBJ databases">
        <title>The Triticum urartu genome reveals the dynamic nature of wheat genome evolution.</title>
        <authorList>
            <person name="Ling H."/>
            <person name="Ma B."/>
            <person name="Shi X."/>
            <person name="Liu H."/>
            <person name="Dong L."/>
            <person name="Sun H."/>
            <person name="Cao Y."/>
            <person name="Gao Q."/>
            <person name="Zheng S."/>
            <person name="Li Y."/>
            <person name="Yu Y."/>
            <person name="Du H."/>
            <person name="Qi M."/>
            <person name="Li Y."/>
            <person name="Yu H."/>
            <person name="Cui Y."/>
            <person name="Wang N."/>
            <person name="Chen C."/>
            <person name="Wu H."/>
            <person name="Zhao Y."/>
            <person name="Zhang J."/>
            <person name="Li Y."/>
            <person name="Zhou W."/>
            <person name="Zhang B."/>
            <person name="Hu W."/>
            <person name="Eijk M."/>
            <person name="Tang J."/>
            <person name="Witsenboer H."/>
            <person name="Zhao S."/>
            <person name="Li Z."/>
            <person name="Zhang A."/>
            <person name="Wang D."/>
            <person name="Liang C."/>
        </authorList>
    </citation>
    <scope>NUCLEOTIDE SEQUENCE [LARGE SCALE GENOMIC DNA]</scope>
    <source>
        <strain evidence="11">cv. G1812</strain>
    </source>
</reference>
<evidence type="ECO:0000313" key="12">
    <source>
        <dbReference type="Proteomes" id="UP000015106"/>
    </source>
</evidence>
<comment type="similarity">
    <text evidence="9">Belongs to the Ca(2+):cation antiporter (CaCA) (TC 2.A.19) family. Cation/calcium exchanger (CCX) subfamily.</text>
</comment>
<organism evidence="11 12">
    <name type="scientific">Triticum urartu</name>
    <name type="common">Red wild einkorn</name>
    <name type="synonym">Crithodium urartu</name>
    <dbReference type="NCBI Taxonomy" id="4572"/>
    <lineage>
        <taxon>Eukaryota</taxon>
        <taxon>Viridiplantae</taxon>
        <taxon>Streptophyta</taxon>
        <taxon>Embryophyta</taxon>
        <taxon>Tracheophyta</taxon>
        <taxon>Spermatophyta</taxon>
        <taxon>Magnoliopsida</taxon>
        <taxon>Liliopsida</taxon>
        <taxon>Poales</taxon>
        <taxon>Poaceae</taxon>
        <taxon>BOP clade</taxon>
        <taxon>Pooideae</taxon>
        <taxon>Triticodae</taxon>
        <taxon>Triticeae</taxon>
        <taxon>Triticinae</taxon>
        <taxon>Triticum</taxon>
    </lineage>
</organism>
<keyword evidence="2" id="KW-0813">Transport</keyword>
<comment type="subcellular location">
    <subcellularLocation>
        <location evidence="1">Membrane</location>
        <topology evidence="1">Multi-pass membrane protein</topology>
    </subcellularLocation>
</comment>
<evidence type="ECO:0000259" key="10">
    <source>
        <dbReference type="Pfam" id="PF01699"/>
    </source>
</evidence>
<accession>A0A8R7UQ07</accession>
<evidence type="ECO:0000256" key="9">
    <source>
        <dbReference type="ARBA" id="ARBA00038187"/>
    </source>
</evidence>
<feature type="domain" description="Sodium/calcium exchanger membrane region" evidence="10">
    <location>
        <begin position="2"/>
        <end position="116"/>
    </location>
</feature>
<dbReference type="GO" id="GO:0006814">
    <property type="term" value="P:sodium ion transport"/>
    <property type="evidence" value="ECO:0007669"/>
    <property type="project" value="UniProtKB-KW"/>
</dbReference>
<name>A0A8R7UQ07_TRIUA</name>
<evidence type="ECO:0000256" key="3">
    <source>
        <dbReference type="ARBA" id="ARBA00022449"/>
    </source>
</evidence>
<evidence type="ECO:0000313" key="11">
    <source>
        <dbReference type="EnsemblPlants" id="TuG1812G0600000216.01.T01.cds419163"/>
    </source>
</evidence>
<evidence type="ECO:0000256" key="6">
    <source>
        <dbReference type="ARBA" id="ARBA00023053"/>
    </source>
</evidence>
<keyword evidence="3" id="KW-0050">Antiport</keyword>
<keyword evidence="8" id="KW-0739">Sodium transport</keyword>
<keyword evidence="12" id="KW-1185">Reference proteome</keyword>
<dbReference type="InterPro" id="IPR051359">
    <property type="entry name" value="CaCA_antiporter"/>
</dbReference>
<dbReference type="GO" id="GO:0016020">
    <property type="term" value="C:membrane"/>
    <property type="evidence" value="ECO:0007669"/>
    <property type="project" value="UniProtKB-SubCell"/>
</dbReference>
<keyword evidence="8" id="KW-0406">Ion transport</keyword>
<proteinExistence type="inferred from homology"/>
<dbReference type="Gramene" id="TuG1812G0600000216.01.T01">
    <property type="protein sequence ID" value="TuG1812G0600000216.01.T01.cds419163"/>
    <property type="gene ID" value="TuG1812G0600000216.01"/>
</dbReference>
<evidence type="ECO:0000256" key="1">
    <source>
        <dbReference type="ARBA" id="ARBA00004141"/>
    </source>
</evidence>
<dbReference type="Proteomes" id="UP000015106">
    <property type="component" value="Chromosome 6"/>
</dbReference>
<dbReference type="GO" id="GO:0008324">
    <property type="term" value="F:monoatomic cation transmembrane transporter activity"/>
    <property type="evidence" value="ECO:0007669"/>
    <property type="project" value="TreeGrafter"/>
</dbReference>
<dbReference type="EnsemblPlants" id="TuG1812G0600000216.01.T01">
    <property type="protein sequence ID" value="TuG1812G0600000216.01.T01.cds419163"/>
    <property type="gene ID" value="TuG1812G0600000216.01"/>
</dbReference>
<dbReference type="Gene3D" id="1.20.1420.30">
    <property type="entry name" value="NCX, central ion-binding region"/>
    <property type="match status" value="1"/>
</dbReference>
<evidence type="ECO:0000256" key="5">
    <source>
        <dbReference type="ARBA" id="ARBA00022989"/>
    </source>
</evidence>
<dbReference type="PANTHER" id="PTHR12266">
    <property type="entry name" value="NA+/CA2+ K+ INDEPENDENT EXCHANGER"/>
    <property type="match status" value="1"/>
</dbReference>
<dbReference type="PANTHER" id="PTHR12266:SF13">
    <property type="entry name" value="PUTATIVE, EXPRESSED-RELATED"/>
    <property type="match status" value="1"/>
</dbReference>
<sequence>MVGATVLACGDSLGDLVSNVAVATHRGHDGAQMAVSSCCAGPQFNTVVGLRLSLTLAAGAEYLAPFTLPADAAVYETVELLCTGLEWVLVVVPARGMRLDQVHGVGLIVIYLTFFGVRVLDSHGLWSE</sequence>
<reference evidence="12" key="1">
    <citation type="journal article" date="2013" name="Nature">
        <title>Draft genome of the wheat A-genome progenitor Triticum urartu.</title>
        <authorList>
            <person name="Ling H.Q."/>
            <person name="Zhao S."/>
            <person name="Liu D."/>
            <person name="Wang J."/>
            <person name="Sun H."/>
            <person name="Zhang C."/>
            <person name="Fan H."/>
            <person name="Li D."/>
            <person name="Dong L."/>
            <person name="Tao Y."/>
            <person name="Gao C."/>
            <person name="Wu H."/>
            <person name="Li Y."/>
            <person name="Cui Y."/>
            <person name="Guo X."/>
            <person name="Zheng S."/>
            <person name="Wang B."/>
            <person name="Yu K."/>
            <person name="Liang Q."/>
            <person name="Yang W."/>
            <person name="Lou X."/>
            <person name="Chen J."/>
            <person name="Feng M."/>
            <person name="Jian J."/>
            <person name="Zhang X."/>
            <person name="Luo G."/>
            <person name="Jiang Y."/>
            <person name="Liu J."/>
            <person name="Wang Z."/>
            <person name="Sha Y."/>
            <person name="Zhang B."/>
            <person name="Wu H."/>
            <person name="Tang D."/>
            <person name="Shen Q."/>
            <person name="Xue P."/>
            <person name="Zou S."/>
            <person name="Wang X."/>
            <person name="Liu X."/>
            <person name="Wang F."/>
            <person name="Yang Y."/>
            <person name="An X."/>
            <person name="Dong Z."/>
            <person name="Zhang K."/>
            <person name="Zhang X."/>
            <person name="Luo M.C."/>
            <person name="Dvorak J."/>
            <person name="Tong Y."/>
            <person name="Wang J."/>
            <person name="Yang H."/>
            <person name="Li Z."/>
            <person name="Wang D."/>
            <person name="Zhang A."/>
            <person name="Wang J."/>
        </authorList>
    </citation>
    <scope>NUCLEOTIDE SEQUENCE</scope>
    <source>
        <strain evidence="12">cv. G1812</strain>
    </source>
</reference>
<protein>
    <recommendedName>
        <fullName evidence="10">Sodium/calcium exchanger membrane region domain-containing protein</fullName>
    </recommendedName>
</protein>
<dbReference type="InterPro" id="IPR044880">
    <property type="entry name" value="NCX_ion-bd_dom_sf"/>
</dbReference>
<dbReference type="Pfam" id="PF01699">
    <property type="entry name" value="Na_Ca_ex"/>
    <property type="match status" value="1"/>
</dbReference>
<keyword evidence="6" id="KW-0915">Sodium</keyword>